<dbReference type="GO" id="GO:0000049">
    <property type="term" value="F:tRNA binding"/>
    <property type="evidence" value="ECO:0007669"/>
    <property type="project" value="InterPro"/>
</dbReference>
<dbReference type="Gene3D" id="3.30.930.10">
    <property type="entry name" value="Bira Bifunctional Protein, Domain 2"/>
    <property type="match status" value="1"/>
</dbReference>
<dbReference type="EC" id="6.1.1.20" evidence="5"/>
<sequence>MDEKSYIEVRTQIEQKALSSLSQIGTLDELESWRIDILGRNGTVTGLLRGISNLPVDSRKEAGSEANSLKDVLTKAYKDHKADIENRDSIRTGNESGFSDVTLPGRNIALGSLHPTTAVVREICQVFESMGFQTIEGPEVELDTYNFQKLNIPKEHPARDMWNSLWIDRELADGSRPLLLRTHTSPMQIRTMESQPPPVRVVVPGKTYRYEATDATHEWQFCQIEGLAVDKDITFANLKATLEEFARRIFGDKRKARFRCDFFPFVEPGAEVSIDCFICEGNGCRVCGNTGWIEIMGAGMVHPKVLAGVGYDPEIYSGFAWGMGAERIAMLKHGIDDIRHFYSNDIKFLKQFS</sequence>
<evidence type="ECO:0000256" key="14">
    <source>
        <dbReference type="ARBA" id="ARBA00023146"/>
    </source>
</evidence>
<evidence type="ECO:0000256" key="9">
    <source>
        <dbReference type="ARBA" id="ARBA00022723"/>
    </source>
</evidence>
<comment type="subunit">
    <text evidence="4">Tetramer of two alpha and two beta subunits.</text>
</comment>
<dbReference type="GO" id="GO:0005737">
    <property type="term" value="C:cytoplasm"/>
    <property type="evidence" value="ECO:0007669"/>
    <property type="project" value="UniProtKB-SubCell"/>
</dbReference>
<dbReference type="InterPro" id="IPR002319">
    <property type="entry name" value="Phenylalanyl-tRNA_Synthase"/>
</dbReference>
<gene>
    <name evidence="18" type="ORF">METZ01_LOCUS52669</name>
</gene>
<evidence type="ECO:0000256" key="2">
    <source>
        <dbReference type="ARBA" id="ARBA00004496"/>
    </source>
</evidence>
<comment type="subcellular location">
    <subcellularLocation>
        <location evidence="2">Cytoplasm</location>
    </subcellularLocation>
</comment>
<dbReference type="SUPFAM" id="SSF46589">
    <property type="entry name" value="tRNA-binding arm"/>
    <property type="match status" value="1"/>
</dbReference>
<evidence type="ECO:0000259" key="17">
    <source>
        <dbReference type="PROSITE" id="PS50862"/>
    </source>
</evidence>
<keyword evidence="7" id="KW-0963">Cytoplasm</keyword>
<proteinExistence type="inferred from homology"/>
<dbReference type="PANTHER" id="PTHR11538:SF41">
    <property type="entry name" value="PHENYLALANINE--TRNA LIGASE, MITOCHONDRIAL"/>
    <property type="match status" value="1"/>
</dbReference>
<dbReference type="CDD" id="cd00496">
    <property type="entry name" value="PheRS_alpha_core"/>
    <property type="match status" value="1"/>
</dbReference>
<protein>
    <recommendedName>
        <fullName evidence="6">Phenylalanine--tRNA ligase alpha subunit</fullName>
        <ecNumber evidence="5">6.1.1.20</ecNumber>
    </recommendedName>
    <alternativeName>
        <fullName evidence="15">Phenylalanyl-tRNA synthetase alpha subunit</fullName>
    </alternativeName>
</protein>
<evidence type="ECO:0000256" key="12">
    <source>
        <dbReference type="ARBA" id="ARBA00022842"/>
    </source>
</evidence>
<evidence type="ECO:0000256" key="3">
    <source>
        <dbReference type="ARBA" id="ARBA00010207"/>
    </source>
</evidence>
<dbReference type="NCBIfam" id="TIGR00468">
    <property type="entry name" value="pheS"/>
    <property type="match status" value="1"/>
</dbReference>
<keyword evidence="14" id="KW-0030">Aminoacyl-tRNA synthetase</keyword>
<evidence type="ECO:0000256" key="8">
    <source>
        <dbReference type="ARBA" id="ARBA00022598"/>
    </source>
</evidence>
<keyword evidence="8" id="KW-0436">Ligase</keyword>
<dbReference type="Pfam" id="PF02912">
    <property type="entry name" value="Phe_tRNA-synt_N"/>
    <property type="match status" value="1"/>
</dbReference>
<keyword evidence="12" id="KW-0460">Magnesium</keyword>
<dbReference type="GO" id="GO:0046872">
    <property type="term" value="F:metal ion binding"/>
    <property type="evidence" value="ECO:0007669"/>
    <property type="project" value="UniProtKB-KW"/>
</dbReference>
<keyword evidence="13" id="KW-0648">Protein biosynthesis</keyword>
<name>A0A381S6V1_9ZZZZ</name>
<accession>A0A381S6V1</accession>
<evidence type="ECO:0000313" key="18">
    <source>
        <dbReference type="EMBL" id="SUZ99815.1"/>
    </source>
</evidence>
<dbReference type="InterPro" id="IPR022911">
    <property type="entry name" value="Phe_tRNA_ligase_alpha1_bac"/>
</dbReference>
<evidence type="ECO:0000256" key="10">
    <source>
        <dbReference type="ARBA" id="ARBA00022741"/>
    </source>
</evidence>
<evidence type="ECO:0000256" key="7">
    <source>
        <dbReference type="ARBA" id="ARBA00022490"/>
    </source>
</evidence>
<dbReference type="EMBL" id="UINC01002740">
    <property type="protein sequence ID" value="SUZ99815.1"/>
    <property type="molecule type" value="Genomic_DNA"/>
</dbReference>
<evidence type="ECO:0000256" key="1">
    <source>
        <dbReference type="ARBA" id="ARBA00001946"/>
    </source>
</evidence>
<keyword evidence="10" id="KW-0547">Nucleotide-binding</keyword>
<dbReference type="AlphaFoldDB" id="A0A381S6V1"/>
<dbReference type="InterPro" id="IPR010978">
    <property type="entry name" value="tRNA-bd_arm"/>
</dbReference>
<dbReference type="PANTHER" id="PTHR11538">
    <property type="entry name" value="PHENYLALANYL-TRNA SYNTHETASE"/>
    <property type="match status" value="1"/>
</dbReference>
<evidence type="ECO:0000256" key="11">
    <source>
        <dbReference type="ARBA" id="ARBA00022840"/>
    </source>
</evidence>
<dbReference type="SUPFAM" id="SSF55681">
    <property type="entry name" value="Class II aaRS and biotin synthetases"/>
    <property type="match status" value="1"/>
</dbReference>
<dbReference type="PROSITE" id="PS50862">
    <property type="entry name" value="AA_TRNA_LIGASE_II"/>
    <property type="match status" value="1"/>
</dbReference>
<feature type="domain" description="Aminoacyl-transfer RNA synthetases class-II family profile" evidence="17">
    <location>
        <begin position="117"/>
        <end position="331"/>
    </location>
</feature>
<dbReference type="Pfam" id="PF01409">
    <property type="entry name" value="tRNA-synt_2d"/>
    <property type="match status" value="1"/>
</dbReference>
<organism evidence="18">
    <name type="scientific">marine metagenome</name>
    <dbReference type="NCBI Taxonomy" id="408172"/>
    <lineage>
        <taxon>unclassified sequences</taxon>
        <taxon>metagenomes</taxon>
        <taxon>ecological metagenomes</taxon>
    </lineage>
</organism>
<comment type="catalytic activity">
    <reaction evidence="16">
        <text>tRNA(Phe) + L-phenylalanine + ATP = L-phenylalanyl-tRNA(Phe) + AMP + diphosphate + H(+)</text>
        <dbReference type="Rhea" id="RHEA:19413"/>
        <dbReference type="Rhea" id="RHEA-COMP:9668"/>
        <dbReference type="Rhea" id="RHEA-COMP:9699"/>
        <dbReference type="ChEBI" id="CHEBI:15378"/>
        <dbReference type="ChEBI" id="CHEBI:30616"/>
        <dbReference type="ChEBI" id="CHEBI:33019"/>
        <dbReference type="ChEBI" id="CHEBI:58095"/>
        <dbReference type="ChEBI" id="CHEBI:78442"/>
        <dbReference type="ChEBI" id="CHEBI:78531"/>
        <dbReference type="ChEBI" id="CHEBI:456215"/>
        <dbReference type="EC" id="6.1.1.20"/>
    </reaction>
</comment>
<dbReference type="HAMAP" id="MF_00281">
    <property type="entry name" value="Phe_tRNA_synth_alpha1"/>
    <property type="match status" value="1"/>
</dbReference>
<keyword evidence="9" id="KW-0479">Metal-binding</keyword>
<dbReference type="InterPro" id="IPR004529">
    <property type="entry name" value="Phe-tRNA-synth_IIc_asu"/>
</dbReference>
<keyword evidence="11" id="KW-0067">ATP-binding</keyword>
<evidence type="ECO:0000256" key="13">
    <source>
        <dbReference type="ARBA" id="ARBA00022917"/>
    </source>
</evidence>
<dbReference type="InterPro" id="IPR045864">
    <property type="entry name" value="aa-tRNA-synth_II/BPL/LPL"/>
</dbReference>
<dbReference type="InterPro" id="IPR004188">
    <property type="entry name" value="Phe-tRNA_ligase_II_N"/>
</dbReference>
<dbReference type="InterPro" id="IPR006195">
    <property type="entry name" value="aa-tRNA-synth_II"/>
</dbReference>
<dbReference type="GO" id="GO:0005524">
    <property type="term" value="F:ATP binding"/>
    <property type="evidence" value="ECO:0007669"/>
    <property type="project" value="UniProtKB-KW"/>
</dbReference>
<comment type="cofactor">
    <cofactor evidence="1">
        <name>Mg(2+)</name>
        <dbReference type="ChEBI" id="CHEBI:18420"/>
    </cofactor>
</comment>
<evidence type="ECO:0000256" key="15">
    <source>
        <dbReference type="ARBA" id="ARBA00030612"/>
    </source>
</evidence>
<comment type="similarity">
    <text evidence="3">Belongs to the class-II aminoacyl-tRNA synthetase family. Phe-tRNA synthetase alpha subunit type 1 subfamily.</text>
</comment>
<evidence type="ECO:0000256" key="5">
    <source>
        <dbReference type="ARBA" id="ARBA00012814"/>
    </source>
</evidence>
<dbReference type="GO" id="GO:0004826">
    <property type="term" value="F:phenylalanine-tRNA ligase activity"/>
    <property type="evidence" value="ECO:0007669"/>
    <property type="project" value="UniProtKB-EC"/>
</dbReference>
<reference evidence="18" key="1">
    <citation type="submission" date="2018-05" db="EMBL/GenBank/DDBJ databases">
        <authorList>
            <person name="Lanie J.A."/>
            <person name="Ng W.-L."/>
            <person name="Kazmierczak K.M."/>
            <person name="Andrzejewski T.M."/>
            <person name="Davidsen T.M."/>
            <person name="Wayne K.J."/>
            <person name="Tettelin H."/>
            <person name="Glass J.I."/>
            <person name="Rusch D."/>
            <person name="Podicherti R."/>
            <person name="Tsui H.-C.T."/>
            <person name="Winkler M.E."/>
        </authorList>
    </citation>
    <scope>NUCLEOTIDE SEQUENCE</scope>
</reference>
<evidence type="ECO:0000256" key="6">
    <source>
        <dbReference type="ARBA" id="ARBA00015409"/>
    </source>
</evidence>
<dbReference type="GO" id="GO:0006432">
    <property type="term" value="P:phenylalanyl-tRNA aminoacylation"/>
    <property type="evidence" value="ECO:0007669"/>
    <property type="project" value="InterPro"/>
</dbReference>
<evidence type="ECO:0000256" key="4">
    <source>
        <dbReference type="ARBA" id="ARBA00011209"/>
    </source>
</evidence>
<evidence type="ECO:0000256" key="16">
    <source>
        <dbReference type="ARBA" id="ARBA00049255"/>
    </source>
</evidence>